<organism evidence="1 2">
    <name type="scientific">Colletotrichum navitas</name>
    <dbReference type="NCBI Taxonomy" id="681940"/>
    <lineage>
        <taxon>Eukaryota</taxon>
        <taxon>Fungi</taxon>
        <taxon>Dikarya</taxon>
        <taxon>Ascomycota</taxon>
        <taxon>Pezizomycotina</taxon>
        <taxon>Sordariomycetes</taxon>
        <taxon>Hypocreomycetidae</taxon>
        <taxon>Glomerellales</taxon>
        <taxon>Glomerellaceae</taxon>
        <taxon>Colletotrichum</taxon>
        <taxon>Colletotrichum graminicola species complex</taxon>
    </lineage>
</organism>
<dbReference type="InterPro" id="IPR038883">
    <property type="entry name" value="AN11006-like"/>
</dbReference>
<sequence>MASSRCQFLDLPLEIRLDIYTHLLLHPPIDKLNTTRPVTRLHPAILAASRQTHAEGTTILYSKNMFLAHATLLASFPRLRPWYPSIRERSVLQHIRRFHIRVRLDCDPTFDASAAAAAFSGVDELIIEVWQAVFQGADHATLRVFEGVRGVRDVKVYGSITGFEGYVRWLEGMMRRGADGGGRILPPFVDETIPVTTTQSRHSSIA</sequence>
<gene>
    <name evidence="1" type="ORF">LY79DRAFT_588928</name>
</gene>
<dbReference type="GeneID" id="85445215"/>
<protein>
    <recommendedName>
        <fullName evidence="3">F-box domain-containing protein</fullName>
    </recommendedName>
</protein>
<dbReference type="RefSeq" id="XP_060415853.1">
    <property type="nucleotide sequence ID" value="XM_060560975.1"/>
</dbReference>
<evidence type="ECO:0000313" key="1">
    <source>
        <dbReference type="EMBL" id="KAK1594734.1"/>
    </source>
</evidence>
<comment type="caution">
    <text evidence="1">The sequence shown here is derived from an EMBL/GenBank/DDBJ whole genome shotgun (WGS) entry which is preliminary data.</text>
</comment>
<dbReference type="PANTHER" id="PTHR42085:SF4">
    <property type="entry name" value="F-BOX DOMAIN-CONTAINING PROTEIN"/>
    <property type="match status" value="1"/>
</dbReference>
<keyword evidence="2" id="KW-1185">Reference proteome</keyword>
<evidence type="ECO:0008006" key="3">
    <source>
        <dbReference type="Google" id="ProtNLM"/>
    </source>
</evidence>
<reference evidence="1" key="1">
    <citation type="submission" date="2021-06" db="EMBL/GenBank/DDBJ databases">
        <title>Comparative genomics, transcriptomics and evolutionary studies reveal genomic signatures of adaptation to plant cell wall in hemibiotrophic fungi.</title>
        <authorList>
            <consortium name="DOE Joint Genome Institute"/>
            <person name="Baroncelli R."/>
            <person name="Diaz J.F."/>
            <person name="Benocci T."/>
            <person name="Peng M."/>
            <person name="Battaglia E."/>
            <person name="Haridas S."/>
            <person name="Andreopoulos W."/>
            <person name="Labutti K."/>
            <person name="Pangilinan J."/>
            <person name="Floch G.L."/>
            <person name="Makela M.R."/>
            <person name="Henrissat B."/>
            <person name="Grigoriev I.V."/>
            <person name="Crouch J.A."/>
            <person name="De Vries R.P."/>
            <person name="Sukno S.A."/>
            <person name="Thon M.R."/>
        </authorList>
    </citation>
    <scope>NUCLEOTIDE SEQUENCE</scope>
    <source>
        <strain evidence="1">CBS 125086</strain>
    </source>
</reference>
<proteinExistence type="predicted"/>
<dbReference type="AlphaFoldDB" id="A0AAD8Q4L1"/>
<name>A0AAD8Q4L1_9PEZI</name>
<dbReference type="EMBL" id="JAHLJV010000018">
    <property type="protein sequence ID" value="KAK1594734.1"/>
    <property type="molecule type" value="Genomic_DNA"/>
</dbReference>
<evidence type="ECO:0000313" key="2">
    <source>
        <dbReference type="Proteomes" id="UP001230504"/>
    </source>
</evidence>
<dbReference type="PANTHER" id="PTHR42085">
    <property type="entry name" value="F-BOX DOMAIN-CONTAINING PROTEIN"/>
    <property type="match status" value="1"/>
</dbReference>
<dbReference type="Proteomes" id="UP001230504">
    <property type="component" value="Unassembled WGS sequence"/>
</dbReference>
<accession>A0AAD8Q4L1</accession>